<dbReference type="InterPro" id="IPR006119">
    <property type="entry name" value="Resolv_N"/>
</dbReference>
<evidence type="ECO:0000313" key="3">
    <source>
        <dbReference type="EMBL" id="GGJ39976.1"/>
    </source>
</evidence>
<dbReference type="Pfam" id="PF00239">
    <property type="entry name" value="Resolvase"/>
    <property type="match status" value="1"/>
</dbReference>
<sequence>MTDDLVQRAHWGDLEGQNWAVLVRLSLEADDEELSATAPGRKQDRPASNGEKWRPATGRDIKSREEQEKDARRFVESRGGRYVYTYEEPDTSAWKRKRVRQPDGTVAYRVIRPVFEGALADLKRGMAPDGERLDGLIVYDIDRLTRDNRHLEDAIEVVENFRRPIIDITGTLDLLTDNGRTVARLLVTVANKSSADTARRVRRKHRAMQQAGIPTGSTRPFGYQRDKRTLEPKEAAAIRKAVERIITGASPRAIAADLNKRGITTTLGNTWSKDTVKQVLRNPRICGYRSKKVGEFNPETGTESVRVETVLDDDGEPVRGQWTPIISVADWEAVTEAIGRSPEPGAAYNARKYLGTGVLRCDKNGCGSRLRAQKAPASRNKPEGFFYYTCPDKRSGYGCGGVRVSGPDTDKALKMLVITKYEEEAQDRAATAVPDEWNGEEELARIREDVADWTEQREQRTVSKERYFAFLAKAEASERRLVKERNEWRRRALRVKGEPVDLRRVWDDLDFVERHAYVEKTLLTVLVSPAVRPGGPVWNRLTPIYREED</sequence>
<dbReference type="GO" id="GO:0000150">
    <property type="term" value="F:DNA strand exchange activity"/>
    <property type="evidence" value="ECO:0007669"/>
    <property type="project" value="InterPro"/>
</dbReference>
<accession>A0A917NY59</accession>
<dbReference type="PANTHER" id="PTHR30461">
    <property type="entry name" value="DNA-INVERTASE FROM LAMBDOID PROPHAGE"/>
    <property type="match status" value="1"/>
</dbReference>
<organism evidence="3 4">
    <name type="scientific">Streptomyces lacrimifluminis</name>
    <dbReference type="NCBI Taxonomy" id="1500077"/>
    <lineage>
        <taxon>Bacteria</taxon>
        <taxon>Bacillati</taxon>
        <taxon>Actinomycetota</taxon>
        <taxon>Actinomycetes</taxon>
        <taxon>Kitasatosporales</taxon>
        <taxon>Streptomycetaceae</taxon>
        <taxon>Streptomyces</taxon>
    </lineage>
</organism>
<comment type="caution">
    <text evidence="3">The sequence shown here is derived from an EMBL/GenBank/DDBJ whole genome shotgun (WGS) entry which is preliminary data.</text>
</comment>
<dbReference type="SMART" id="SM00857">
    <property type="entry name" value="Resolvase"/>
    <property type="match status" value="1"/>
</dbReference>
<dbReference type="PANTHER" id="PTHR30461:SF23">
    <property type="entry name" value="DNA RECOMBINASE-RELATED"/>
    <property type="match status" value="1"/>
</dbReference>
<evidence type="ECO:0000313" key="4">
    <source>
        <dbReference type="Proteomes" id="UP000625682"/>
    </source>
</evidence>
<gene>
    <name evidence="3" type="ORF">GCM10012282_40750</name>
</gene>
<proteinExistence type="predicted"/>
<reference evidence="3" key="2">
    <citation type="submission" date="2020-09" db="EMBL/GenBank/DDBJ databases">
        <authorList>
            <person name="Sun Q."/>
            <person name="Zhou Y."/>
        </authorList>
    </citation>
    <scope>NUCLEOTIDE SEQUENCE</scope>
    <source>
        <strain evidence="3">CGMCC 4.7272</strain>
    </source>
</reference>
<dbReference type="SUPFAM" id="SSF53041">
    <property type="entry name" value="Resolvase-like"/>
    <property type="match status" value="1"/>
</dbReference>
<feature type="compositionally biased region" description="Basic and acidic residues" evidence="1">
    <location>
        <begin position="41"/>
        <end position="72"/>
    </location>
</feature>
<evidence type="ECO:0000256" key="1">
    <source>
        <dbReference type="SAM" id="MobiDB-lite"/>
    </source>
</evidence>
<feature type="region of interest" description="Disordered" evidence="1">
    <location>
        <begin position="32"/>
        <end position="72"/>
    </location>
</feature>
<dbReference type="Gene3D" id="3.40.50.1390">
    <property type="entry name" value="Resolvase, N-terminal catalytic domain"/>
    <property type="match status" value="1"/>
</dbReference>
<dbReference type="Proteomes" id="UP000625682">
    <property type="component" value="Unassembled WGS sequence"/>
</dbReference>
<dbReference type="Gene3D" id="3.90.1750.20">
    <property type="entry name" value="Putative Large Serine Recombinase, Chain B, Domain 2"/>
    <property type="match status" value="1"/>
</dbReference>
<dbReference type="GO" id="GO:0003677">
    <property type="term" value="F:DNA binding"/>
    <property type="evidence" value="ECO:0007669"/>
    <property type="project" value="InterPro"/>
</dbReference>
<dbReference type="InterPro" id="IPR050639">
    <property type="entry name" value="SSR_resolvase"/>
</dbReference>
<dbReference type="EMBL" id="BMMU01000012">
    <property type="protein sequence ID" value="GGJ39976.1"/>
    <property type="molecule type" value="Genomic_DNA"/>
</dbReference>
<dbReference type="CDD" id="cd00338">
    <property type="entry name" value="Ser_Recombinase"/>
    <property type="match status" value="1"/>
</dbReference>
<keyword evidence="4" id="KW-1185">Reference proteome</keyword>
<dbReference type="InterPro" id="IPR011109">
    <property type="entry name" value="DNA_bind_recombinase_dom"/>
</dbReference>
<evidence type="ECO:0000259" key="2">
    <source>
        <dbReference type="PROSITE" id="PS51737"/>
    </source>
</evidence>
<dbReference type="AlphaFoldDB" id="A0A917NY59"/>
<reference evidence="3" key="1">
    <citation type="journal article" date="2014" name="Int. J. Syst. Evol. Microbiol.">
        <title>Complete genome sequence of Corynebacterium casei LMG S-19264T (=DSM 44701T), isolated from a smear-ripened cheese.</title>
        <authorList>
            <consortium name="US DOE Joint Genome Institute (JGI-PGF)"/>
            <person name="Walter F."/>
            <person name="Albersmeier A."/>
            <person name="Kalinowski J."/>
            <person name="Ruckert C."/>
        </authorList>
    </citation>
    <scope>NUCLEOTIDE SEQUENCE</scope>
    <source>
        <strain evidence="3">CGMCC 4.7272</strain>
    </source>
</reference>
<feature type="domain" description="Recombinase" evidence="2">
    <location>
        <begin position="220"/>
        <end position="345"/>
    </location>
</feature>
<name>A0A917NY59_9ACTN</name>
<dbReference type="InterPro" id="IPR038109">
    <property type="entry name" value="DNA_bind_recomb_sf"/>
</dbReference>
<feature type="region of interest" description="Disordered" evidence="1">
    <location>
        <begin position="203"/>
        <end position="223"/>
    </location>
</feature>
<dbReference type="PROSITE" id="PS51737">
    <property type="entry name" value="RECOMBINASE_DNA_BIND"/>
    <property type="match status" value="1"/>
</dbReference>
<dbReference type="Pfam" id="PF07508">
    <property type="entry name" value="Recombinase"/>
    <property type="match status" value="1"/>
</dbReference>
<dbReference type="InterPro" id="IPR036162">
    <property type="entry name" value="Resolvase-like_N_sf"/>
</dbReference>
<protein>
    <submittedName>
        <fullName evidence="3">Integrase</fullName>
    </submittedName>
</protein>
<dbReference type="RefSeq" id="WP_189148789.1">
    <property type="nucleotide sequence ID" value="NZ_BAABER010000011.1"/>
</dbReference>